<keyword evidence="3" id="KW-1185">Reference proteome</keyword>
<feature type="transmembrane region" description="Helical" evidence="1">
    <location>
        <begin position="6"/>
        <end position="32"/>
    </location>
</feature>
<dbReference type="EMBL" id="JAMJEV010000025">
    <property type="protein sequence ID" value="MDO0825424.1"/>
    <property type="molecule type" value="Genomic_DNA"/>
</dbReference>
<protein>
    <submittedName>
        <fullName evidence="2">Uncharacterized protein</fullName>
    </submittedName>
</protein>
<reference evidence="2" key="1">
    <citation type="submission" date="2022-05" db="EMBL/GenBank/DDBJ databases">
        <title>Expanded diversity of anoxic marine methylotrophy in a Black Sea sulfate reducing microorganism.</title>
        <authorList>
            <person name="Fischer P.Q."/>
            <person name="Stams A.J.M."/>
            <person name="Villanueva L."/>
            <person name="Sousa D.Z."/>
        </authorList>
    </citation>
    <scope>NUCLEOTIDE SEQUENCE</scope>
    <source>
        <strain evidence="2">P130</strain>
    </source>
</reference>
<organism evidence="2 3">
    <name type="scientific">Desulfosporosinus nitroreducens</name>
    <dbReference type="NCBI Taxonomy" id="2018668"/>
    <lineage>
        <taxon>Bacteria</taxon>
        <taxon>Bacillati</taxon>
        <taxon>Bacillota</taxon>
        <taxon>Clostridia</taxon>
        <taxon>Eubacteriales</taxon>
        <taxon>Desulfitobacteriaceae</taxon>
        <taxon>Desulfosporosinus</taxon>
    </lineage>
</organism>
<sequence>MNTLQVIFTTVLNMSITASFVAIGVIIARLMLKKMPRIFQHARFCR</sequence>
<dbReference type="RefSeq" id="WP_302050026.1">
    <property type="nucleotide sequence ID" value="NZ_JAMJEV010000025.1"/>
</dbReference>
<proteinExistence type="predicted"/>
<evidence type="ECO:0000313" key="2">
    <source>
        <dbReference type="EMBL" id="MDO0825424.1"/>
    </source>
</evidence>
<evidence type="ECO:0000256" key="1">
    <source>
        <dbReference type="SAM" id="Phobius"/>
    </source>
</evidence>
<keyword evidence="1" id="KW-0812">Transmembrane</keyword>
<name>A0ABT8QY46_9FIRM</name>
<comment type="caution">
    <text evidence="2">The sequence shown here is derived from an EMBL/GenBank/DDBJ whole genome shotgun (WGS) entry which is preliminary data.</text>
</comment>
<accession>A0ABT8QY46</accession>
<dbReference type="Proteomes" id="UP001176021">
    <property type="component" value="Unassembled WGS sequence"/>
</dbReference>
<gene>
    <name evidence="2" type="ORF">M8H41_21655</name>
</gene>
<keyword evidence="1" id="KW-0472">Membrane</keyword>
<keyword evidence="1" id="KW-1133">Transmembrane helix</keyword>
<evidence type="ECO:0000313" key="3">
    <source>
        <dbReference type="Proteomes" id="UP001176021"/>
    </source>
</evidence>